<evidence type="ECO:0000313" key="7">
    <source>
        <dbReference type="EMBL" id="KAF7711388.1"/>
    </source>
</evidence>
<feature type="non-terminal residue" evidence="7">
    <location>
        <position position="1"/>
    </location>
</feature>
<evidence type="ECO:0000259" key="6">
    <source>
        <dbReference type="PROSITE" id="PS50262"/>
    </source>
</evidence>
<evidence type="ECO:0000256" key="5">
    <source>
        <dbReference type="SAM" id="Phobius"/>
    </source>
</evidence>
<dbReference type="EMBL" id="JABFDY010000001">
    <property type="protein sequence ID" value="KAF7711388.1"/>
    <property type="molecule type" value="Genomic_DNA"/>
</dbReference>
<keyword evidence="8" id="KW-1185">Reference proteome</keyword>
<evidence type="ECO:0000256" key="3">
    <source>
        <dbReference type="ARBA" id="ARBA00022989"/>
    </source>
</evidence>
<comment type="subcellular location">
    <subcellularLocation>
        <location evidence="1">Membrane</location>
    </subcellularLocation>
</comment>
<dbReference type="PANTHER" id="PTHR26451:SF887">
    <property type="entry name" value="SI:DKEYP-3F10.17"/>
    <property type="match status" value="1"/>
</dbReference>
<gene>
    <name evidence="7" type="ORF">HF521_000399</name>
</gene>
<dbReference type="Gene3D" id="1.20.1070.10">
    <property type="entry name" value="Rhodopsin 7-helix transmembrane proteins"/>
    <property type="match status" value="1"/>
</dbReference>
<dbReference type="FunFam" id="1.20.1070.10:FF:000096">
    <property type="entry name" value="Odorant receptor 131-2"/>
    <property type="match status" value="1"/>
</dbReference>
<feature type="transmembrane region" description="Helical" evidence="5">
    <location>
        <begin position="171"/>
        <end position="195"/>
    </location>
</feature>
<dbReference type="Proteomes" id="UP000606274">
    <property type="component" value="Unassembled WGS sequence"/>
</dbReference>
<dbReference type="PANTHER" id="PTHR26451">
    <property type="entry name" value="G_PROTEIN_RECEP_F1_2 DOMAIN-CONTAINING PROTEIN"/>
    <property type="match status" value="1"/>
</dbReference>
<protein>
    <recommendedName>
        <fullName evidence="6">G-protein coupled receptors family 1 profile domain-containing protein</fullName>
    </recommendedName>
</protein>
<feature type="transmembrane region" description="Helical" evidence="5">
    <location>
        <begin position="123"/>
        <end position="147"/>
    </location>
</feature>
<evidence type="ECO:0000256" key="1">
    <source>
        <dbReference type="ARBA" id="ARBA00004370"/>
    </source>
</evidence>
<dbReference type="CDD" id="cd00637">
    <property type="entry name" value="7tm_classA_rhodopsin-like"/>
    <property type="match status" value="1"/>
</dbReference>
<dbReference type="Pfam" id="PF00001">
    <property type="entry name" value="7tm_1"/>
    <property type="match status" value="1"/>
</dbReference>
<proteinExistence type="predicted"/>
<reference evidence="7" key="1">
    <citation type="submission" date="2020-08" db="EMBL/GenBank/DDBJ databases">
        <title>Chromosome-level assembly of Southern catfish (Silurus meridionalis) provides insights into visual adaptation to the nocturnal and benthic lifestyles.</title>
        <authorList>
            <person name="Zhang Y."/>
            <person name="Wang D."/>
            <person name="Peng Z."/>
        </authorList>
    </citation>
    <scope>NUCLEOTIDE SEQUENCE</scope>
    <source>
        <strain evidence="7">SWU-2019-XX</strain>
        <tissue evidence="7">Muscle</tissue>
    </source>
</reference>
<feature type="transmembrane region" description="Helical" evidence="5">
    <location>
        <begin position="216"/>
        <end position="234"/>
    </location>
</feature>
<dbReference type="PROSITE" id="PS50262">
    <property type="entry name" value="G_PROTEIN_RECEP_F1_2"/>
    <property type="match status" value="1"/>
</dbReference>
<feature type="transmembrane region" description="Helical" evidence="5">
    <location>
        <begin position="45"/>
        <end position="68"/>
    </location>
</feature>
<dbReference type="InterPro" id="IPR017452">
    <property type="entry name" value="GPCR_Rhodpsn_7TM"/>
</dbReference>
<name>A0A8T0BWL3_SILME</name>
<feature type="transmembrane region" description="Helical" evidence="5">
    <location>
        <begin position="254"/>
        <end position="274"/>
    </location>
</feature>
<comment type="caution">
    <text evidence="7">The sequence shown here is derived from an EMBL/GenBank/DDBJ whole genome shotgun (WGS) entry which is preliminary data.</text>
</comment>
<evidence type="ECO:0000256" key="4">
    <source>
        <dbReference type="ARBA" id="ARBA00023136"/>
    </source>
</evidence>
<accession>A0A8T0BWL3</accession>
<dbReference type="InterPro" id="IPR000276">
    <property type="entry name" value="GPCR_Rhodpsn"/>
</dbReference>
<dbReference type="AlphaFoldDB" id="A0A8T0BWL3"/>
<keyword evidence="4 5" id="KW-0472">Membrane</keyword>
<keyword evidence="3 5" id="KW-1133">Transmembrane helix</keyword>
<feature type="transmembrane region" description="Helical" evidence="5">
    <location>
        <begin position="12"/>
        <end position="33"/>
    </location>
</feature>
<sequence length="295" mass="34168">KESFSNVLTKNIVAMIVWLALSILNSTMTSTFFRHNFFYEDPRYIMFIYMVINDAVQLTLVTGLYVVSYAFSKILVSACCPFIMIAVLTTRSTPLILAGMAIERYISICFPLHYGHMCTVQRTIWIIGVILVLCSAPPLTDLFITLAKEPASFFKTLIFCDHSLLFRDPYIYYKNCAFDSVYFSFVFLALIYTYCKIMLTARAASTDLVSVKKARNTVLLHGVQLLLCLLAFVVPSMQAPLIQLFPLYGLEIRYINFLLVYIIPRFLSPMIYGVRDEKFRKYWIRYLLYRVNRVK</sequence>
<feature type="transmembrane region" description="Helical" evidence="5">
    <location>
        <begin position="74"/>
        <end position="102"/>
    </location>
</feature>
<dbReference type="GO" id="GO:0004930">
    <property type="term" value="F:G protein-coupled receptor activity"/>
    <property type="evidence" value="ECO:0007669"/>
    <property type="project" value="InterPro"/>
</dbReference>
<evidence type="ECO:0000313" key="8">
    <source>
        <dbReference type="Proteomes" id="UP000606274"/>
    </source>
</evidence>
<feature type="non-terminal residue" evidence="7">
    <location>
        <position position="295"/>
    </location>
</feature>
<feature type="domain" description="G-protein coupled receptors family 1 profile" evidence="6">
    <location>
        <begin position="24"/>
        <end position="272"/>
    </location>
</feature>
<dbReference type="GO" id="GO:0004984">
    <property type="term" value="F:olfactory receptor activity"/>
    <property type="evidence" value="ECO:0007669"/>
    <property type="project" value="TreeGrafter"/>
</dbReference>
<dbReference type="GO" id="GO:0016020">
    <property type="term" value="C:membrane"/>
    <property type="evidence" value="ECO:0007669"/>
    <property type="project" value="UniProtKB-SubCell"/>
</dbReference>
<dbReference type="InterPro" id="IPR052921">
    <property type="entry name" value="GPCR1_Superfamily_Member"/>
</dbReference>
<keyword evidence="2 5" id="KW-0812">Transmembrane</keyword>
<evidence type="ECO:0000256" key="2">
    <source>
        <dbReference type="ARBA" id="ARBA00022692"/>
    </source>
</evidence>
<organism evidence="7 8">
    <name type="scientific">Silurus meridionalis</name>
    <name type="common">Southern catfish</name>
    <name type="synonym">Silurus soldatovi meridionalis</name>
    <dbReference type="NCBI Taxonomy" id="175797"/>
    <lineage>
        <taxon>Eukaryota</taxon>
        <taxon>Metazoa</taxon>
        <taxon>Chordata</taxon>
        <taxon>Craniata</taxon>
        <taxon>Vertebrata</taxon>
        <taxon>Euteleostomi</taxon>
        <taxon>Actinopterygii</taxon>
        <taxon>Neopterygii</taxon>
        <taxon>Teleostei</taxon>
        <taxon>Ostariophysi</taxon>
        <taxon>Siluriformes</taxon>
        <taxon>Siluridae</taxon>
        <taxon>Silurus</taxon>
    </lineage>
</organism>
<dbReference type="SUPFAM" id="SSF81321">
    <property type="entry name" value="Family A G protein-coupled receptor-like"/>
    <property type="match status" value="1"/>
</dbReference>
<dbReference type="GO" id="GO:0005549">
    <property type="term" value="F:odorant binding"/>
    <property type="evidence" value="ECO:0007669"/>
    <property type="project" value="TreeGrafter"/>
</dbReference>